<organism evidence="2 3">
    <name type="scientific">Streptomyces typhae</name>
    <dbReference type="NCBI Taxonomy" id="2681492"/>
    <lineage>
        <taxon>Bacteria</taxon>
        <taxon>Bacillati</taxon>
        <taxon>Actinomycetota</taxon>
        <taxon>Actinomycetes</taxon>
        <taxon>Kitasatosporales</taxon>
        <taxon>Streptomycetaceae</taxon>
        <taxon>Streptomyces</taxon>
    </lineage>
</organism>
<sequence length="314" mass="35402">MTFPVPHTALARLETQVQDALRAPDDRTRGPNGTPGAPGAHGPHGSLDVLGYGEITLVLRLRTPEGSFACKRLPAFPDADRFARYRRSLDAYLHSLAERGLTVAPTQVWHTRGPGGRVIAYCVQRELPPERLCSRLLHTQDETWAKNFFARFLDAVDAAVHPGLGLDAQASNWIDADGELTYLDVTTPLMRDARGRELLDVRLFFTSLPWILRDAVRLSMAASIFDKFYETRGVLLDFLGNLHKERLGALVPAFLEQANARVAKPLTTDEVAAYYRADARMWELIQRLRAADRFWHRAVRRKPYPFLLPPPVDR</sequence>
<evidence type="ECO:0008006" key="4">
    <source>
        <dbReference type="Google" id="ProtNLM"/>
    </source>
</evidence>
<feature type="region of interest" description="Disordered" evidence="1">
    <location>
        <begin position="22"/>
        <end position="45"/>
    </location>
</feature>
<evidence type="ECO:0000313" key="3">
    <source>
        <dbReference type="Proteomes" id="UP000483802"/>
    </source>
</evidence>
<accession>A0A6L6WWR9</accession>
<protein>
    <recommendedName>
        <fullName evidence="4">Phosphotransferase enzyme family protein</fullName>
    </recommendedName>
</protein>
<evidence type="ECO:0000256" key="1">
    <source>
        <dbReference type="SAM" id="MobiDB-lite"/>
    </source>
</evidence>
<dbReference type="InterPro" id="IPR045780">
    <property type="entry name" value="DUF6206"/>
</dbReference>
<reference evidence="2 3" key="1">
    <citation type="submission" date="2019-11" db="EMBL/GenBank/DDBJ databases">
        <title>Streptomyces typhae sp. nov., a novel endophytic actinomycete isolated from the root of cattail pollen (Typha angustifolia L.).</title>
        <authorList>
            <person name="Peng C."/>
        </authorList>
    </citation>
    <scope>NUCLEOTIDE SEQUENCE [LARGE SCALE GENOMIC DNA]</scope>
    <source>
        <strain evidence="3">p1417</strain>
    </source>
</reference>
<dbReference type="Pfam" id="PF19709">
    <property type="entry name" value="DUF6206"/>
    <property type="match status" value="1"/>
</dbReference>
<dbReference type="RefSeq" id="WP_157165182.1">
    <property type="nucleotide sequence ID" value="NZ_WPNZ01000004.1"/>
</dbReference>
<keyword evidence="3" id="KW-1185">Reference proteome</keyword>
<dbReference type="EMBL" id="WPNZ01000004">
    <property type="protein sequence ID" value="MVO85126.1"/>
    <property type="molecule type" value="Genomic_DNA"/>
</dbReference>
<gene>
    <name evidence="2" type="ORF">GPA10_10250</name>
</gene>
<evidence type="ECO:0000313" key="2">
    <source>
        <dbReference type="EMBL" id="MVO85126.1"/>
    </source>
</evidence>
<comment type="caution">
    <text evidence="2">The sequence shown here is derived from an EMBL/GenBank/DDBJ whole genome shotgun (WGS) entry which is preliminary data.</text>
</comment>
<dbReference type="Proteomes" id="UP000483802">
    <property type="component" value="Unassembled WGS sequence"/>
</dbReference>
<dbReference type="AlphaFoldDB" id="A0A6L6WWR9"/>
<name>A0A6L6WWR9_9ACTN</name>
<proteinExistence type="predicted"/>
<feature type="compositionally biased region" description="Low complexity" evidence="1">
    <location>
        <begin position="30"/>
        <end position="45"/>
    </location>
</feature>